<sequence>MGYDLFTERDRVDHKVWTRRVTDPTEPQLGQLRERERESDHYPGVVHDRMTSRKKVLLKVIILGDSG</sequence>
<gene>
    <name evidence="2" type="ORF">J4Q44_G00083200</name>
</gene>
<dbReference type="AlphaFoldDB" id="A0AAN8M2Y2"/>
<proteinExistence type="predicted"/>
<organism evidence="2 3">
    <name type="scientific">Coregonus suidteri</name>
    <dbReference type="NCBI Taxonomy" id="861788"/>
    <lineage>
        <taxon>Eukaryota</taxon>
        <taxon>Metazoa</taxon>
        <taxon>Chordata</taxon>
        <taxon>Craniata</taxon>
        <taxon>Vertebrata</taxon>
        <taxon>Euteleostomi</taxon>
        <taxon>Actinopterygii</taxon>
        <taxon>Neopterygii</taxon>
        <taxon>Teleostei</taxon>
        <taxon>Protacanthopterygii</taxon>
        <taxon>Salmoniformes</taxon>
        <taxon>Salmonidae</taxon>
        <taxon>Coregoninae</taxon>
        <taxon>Coregonus</taxon>
    </lineage>
</organism>
<evidence type="ECO:0000256" key="1">
    <source>
        <dbReference type="SAM" id="MobiDB-lite"/>
    </source>
</evidence>
<dbReference type="Proteomes" id="UP001356427">
    <property type="component" value="Unassembled WGS sequence"/>
</dbReference>
<comment type="caution">
    <text evidence="2">The sequence shown here is derived from an EMBL/GenBank/DDBJ whole genome shotgun (WGS) entry which is preliminary data.</text>
</comment>
<feature type="region of interest" description="Disordered" evidence="1">
    <location>
        <begin position="23"/>
        <end position="46"/>
    </location>
</feature>
<dbReference type="EMBL" id="JAGTTL010000006">
    <property type="protein sequence ID" value="KAK6321344.1"/>
    <property type="molecule type" value="Genomic_DNA"/>
</dbReference>
<protein>
    <submittedName>
        <fullName evidence="2">Uncharacterized protein</fullName>
    </submittedName>
</protein>
<accession>A0AAN8M2Y2</accession>
<evidence type="ECO:0000313" key="2">
    <source>
        <dbReference type="EMBL" id="KAK6321344.1"/>
    </source>
</evidence>
<reference evidence="2 3" key="1">
    <citation type="submission" date="2021-04" db="EMBL/GenBank/DDBJ databases">
        <authorList>
            <person name="De Guttry C."/>
            <person name="Zahm M."/>
            <person name="Klopp C."/>
            <person name="Cabau C."/>
            <person name="Louis A."/>
            <person name="Berthelot C."/>
            <person name="Parey E."/>
            <person name="Roest Crollius H."/>
            <person name="Montfort J."/>
            <person name="Robinson-Rechavi M."/>
            <person name="Bucao C."/>
            <person name="Bouchez O."/>
            <person name="Gislard M."/>
            <person name="Lluch J."/>
            <person name="Milhes M."/>
            <person name="Lampietro C."/>
            <person name="Lopez Roques C."/>
            <person name="Donnadieu C."/>
            <person name="Braasch I."/>
            <person name="Desvignes T."/>
            <person name="Postlethwait J."/>
            <person name="Bobe J."/>
            <person name="Wedekind C."/>
            <person name="Guiguen Y."/>
        </authorList>
    </citation>
    <scope>NUCLEOTIDE SEQUENCE [LARGE SCALE GENOMIC DNA]</scope>
    <source>
        <strain evidence="2">Cs_M1</strain>
        <tissue evidence="2">Blood</tissue>
    </source>
</reference>
<evidence type="ECO:0000313" key="3">
    <source>
        <dbReference type="Proteomes" id="UP001356427"/>
    </source>
</evidence>
<name>A0AAN8M2Y2_9TELE</name>
<feature type="compositionally biased region" description="Basic and acidic residues" evidence="1">
    <location>
        <begin position="32"/>
        <end position="46"/>
    </location>
</feature>
<keyword evidence="3" id="KW-1185">Reference proteome</keyword>